<name>A0A6N7UYI7_9FIRM</name>
<dbReference type="Proteomes" id="UP000434409">
    <property type="component" value="Unassembled WGS sequence"/>
</dbReference>
<evidence type="ECO:0000259" key="1">
    <source>
        <dbReference type="Pfam" id="PF24409"/>
    </source>
</evidence>
<gene>
    <name evidence="2" type="ORF">FYJ34_03750</name>
</gene>
<organism evidence="2 3">
    <name type="scientific">Suipraeoptans intestinalis</name>
    <dbReference type="NCBI Taxonomy" id="2606628"/>
    <lineage>
        <taxon>Bacteria</taxon>
        <taxon>Bacillati</taxon>
        <taxon>Bacillota</taxon>
        <taxon>Clostridia</taxon>
        <taxon>Lachnospirales</taxon>
        <taxon>Lachnospiraceae</taxon>
        <taxon>Suipraeoptans</taxon>
    </lineage>
</organism>
<protein>
    <recommendedName>
        <fullName evidence="1">PRTase associated wHTH domain-containing protein</fullName>
    </recommendedName>
</protein>
<dbReference type="InterPro" id="IPR057055">
    <property type="entry name" value="wHTH-PRTase_assoc"/>
</dbReference>
<accession>A0A6N7UYI7</accession>
<proteinExistence type="predicted"/>
<dbReference type="EMBL" id="VULY01000018">
    <property type="protein sequence ID" value="MSR93405.1"/>
    <property type="molecule type" value="Genomic_DNA"/>
</dbReference>
<dbReference type="AlphaFoldDB" id="A0A6N7UYI7"/>
<keyword evidence="3" id="KW-1185">Reference proteome</keyword>
<feature type="domain" description="PRTase associated wHTH" evidence="1">
    <location>
        <begin position="30"/>
        <end position="87"/>
    </location>
</feature>
<sequence>MEKTTETADTIRLTVQQIGFLAELEKLDKRRGAVEAVSKKFGLVHSKVSRFFKSCVEKGYLTQEFKFTEKGRRLLEWNRRLEKDVRNYLIRTGAKEGIDDLARALFENADYEILEKTIAEYPRIEADASKIQRTIVTDVRDVLSHGRHLVRIAIFQTDARGETKKSMADRGFERYAQLVYGEKESYLELTTRDMHAVSRVNGKRMTGRLASLKYLDAGMVQNAEILDGKVKIPLTACMYQDFGRGIMWGNVMITVACSLGTAHMPESTARLVFIF</sequence>
<comment type="caution">
    <text evidence="2">The sequence shown here is derived from an EMBL/GenBank/DDBJ whole genome shotgun (WGS) entry which is preliminary data.</text>
</comment>
<dbReference type="RefSeq" id="WP_154476378.1">
    <property type="nucleotide sequence ID" value="NZ_VULY01000018.1"/>
</dbReference>
<evidence type="ECO:0000313" key="3">
    <source>
        <dbReference type="Proteomes" id="UP000434409"/>
    </source>
</evidence>
<dbReference type="Pfam" id="PF24409">
    <property type="entry name" value="wHTH-PRTase_assc"/>
    <property type="match status" value="1"/>
</dbReference>
<reference evidence="2 3" key="1">
    <citation type="submission" date="2019-08" db="EMBL/GenBank/DDBJ databases">
        <title>In-depth cultivation of the pig gut microbiome towards novel bacterial diversity and tailored functional studies.</title>
        <authorList>
            <person name="Wylensek D."/>
            <person name="Hitch T.C.A."/>
            <person name="Clavel T."/>
        </authorList>
    </citation>
    <scope>NUCLEOTIDE SEQUENCE [LARGE SCALE GENOMIC DNA]</scope>
    <source>
        <strain evidence="2 3">68-1-5</strain>
    </source>
</reference>
<evidence type="ECO:0000313" key="2">
    <source>
        <dbReference type="EMBL" id="MSR93405.1"/>
    </source>
</evidence>